<evidence type="ECO:0000313" key="3">
    <source>
        <dbReference type="Proteomes" id="UP000886520"/>
    </source>
</evidence>
<dbReference type="Pfam" id="PF00294">
    <property type="entry name" value="PfkB"/>
    <property type="match status" value="1"/>
</dbReference>
<comment type="caution">
    <text evidence="2">The sequence shown here is derived from an EMBL/GenBank/DDBJ whole genome shotgun (WGS) entry which is preliminary data.</text>
</comment>
<dbReference type="PANTHER" id="PTHR47826:SF1">
    <property type="entry name" value="OS03G0164700 PROTEIN"/>
    <property type="match status" value="1"/>
</dbReference>
<protein>
    <recommendedName>
        <fullName evidence="1">Carbohydrate kinase PfkB domain-containing protein</fullName>
    </recommendedName>
</protein>
<evidence type="ECO:0000259" key="1">
    <source>
        <dbReference type="Pfam" id="PF00294"/>
    </source>
</evidence>
<accession>A0A9D4UF26</accession>
<evidence type="ECO:0000313" key="2">
    <source>
        <dbReference type="EMBL" id="KAI5066771.1"/>
    </source>
</evidence>
<feature type="domain" description="Carbohydrate kinase PfkB" evidence="1">
    <location>
        <begin position="141"/>
        <end position="407"/>
    </location>
</feature>
<dbReference type="InterPro" id="IPR011611">
    <property type="entry name" value="PfkB_dom"/>
</dbReference>
<organism evidence="2 3">
    <name type="scientific">Adiantum capillus-veneris</name>
    <name type="common">Maidenhair fern</name>
    <dbReference type="NCBI Taxonomy" id="13818"/>
    <lineage>
        <taxon>Eukaryota</taxon>
        <taxon>Viridiplantae</taxon>
        <taxon>Streptophyta</taxon>
        <taxon>Embryophyta</taxon>
        <taxon>Tracheophyta</taxon>
        <taxon>Polypodiopsida</taxon>
        <taxon>Polypodiidae</taxon>
        <taxon>Polypodiales</taxon>
        <taxon>Pteridineae</taxon>
        <taxon>Pteridaceae</taxon>
        <taxon>Vittarioideae</taxon>
        <taxon>Adiantum</taxon>
    </lineage>
</organism>
<dbReference type="SUPFAM" id="SSF53613">
    <property type="entry name" value="Ribokinase-like"/>
    <property type="match status" value="1"/>
</dbReference>
<dbReference type="OrthoDB" id="415590at2759"/>
<dbReference type="Gene3D" id="3.40.1190.20">
    <property type="match status" value="1"/>
</dbReference>
<dbReference type="PANTHER" id="PTHR47826">
    <property type="entry name" value="OS03G0164700 PROTEIN"/>
    <property type="match status" value="1"/>
</dbReference>
<keyword evidence="3" id="KW-1185">Reference proteome</keyword>
<sequence>MPKPIKTWWTDLEGDFSGKRCKQLFCTHFNLRNLYTDGCTTSLPYNGRDIGPAAGNWTRVLKLANEDSVFCDTSSKKKHSIDPANGCNERTCRDIDVTTFGNLCVDIVLNVPTLPPATYDEKLAYMNSLAISLPGETFWEAGGNSNFAIAAARLGLHCAALGHVGYEKFGSFLHEVLEKEGVQVIRLEEEDIQEETLVCWVLVDSNHRHGFCSRFDFNKDPAFTWIKELPVCAKETILRSKVLFFNGFLFDELTPDMITLAVDFANETGCVVFFDPGPRGNSLCKGPVSQQQALRKLLSCSDVLLLTADEAKALTGLEDPVLSAKDLLAKGKRTKWVIVKLGERGCLMTTAHNVYQVPAFKVDIKDTVGCGDSFAAAIALGYTRKLPIVSMLALANAVGAATAMGCGAGRNVATLNDVTNILLSSNVCGDCYVFDEVQAISSQQLTKVGIPQTPSAKSNMPFHLITREAANLLLNSAQTSSCT</sequence>
<proteinExistence type="predicted"/>
<dbReference type="InterPro" id="IPR029056">
    <property type="entry name" value="Ribokinase-like"/>
</dbReference>
<dbReference type="AlphaFoldDB" id="A0A9D4UF26"/>
<dbReference type="EMBL" id="JABFUD020000017">
    <property type="protein sequence ID" value="KAI5066771.1"/>
    <property type="molecule type" value="Genomic_DNA"/>
</dbReference>
<gene>
    <name evidence="2" type="ORF">GOP47_0017299</name>
</gene>
<dbReference type="Proteomes" id="UP000886520">
    <property type="component" value="Chromosome 17"/>
</dbReference>
<reference evidence="2" key="1">
    <citation type="submission" date="2021-01" db="EMBL/GenBank/DDBJ databases">
        <title>Adiantum capillus-veneris genome.</title>
        <authorList>
            <person name="Fang Y."/>
            <person name="Liao Q."/>
        </authorList>
    </citation>
    <scope>NUCLEOTIDE SEQUENCE</scope>
    <source>
        <strain evidence="2">H3</strain>
        <tissue evidence="2">Leaf</tissue>
    </source>
</reference>
<name>A0A9D4UF26_ADICA</name>